<feature type="transmembrane region" description="Helical" evidence="1">
    <location>
        <begin position="45"/>
        <end position="65"/>
    </location>
</feature>
<keyword evidence="4" id="KW-1185">Reference proteome</keyword>
<evidence type="ECO:0000259" key="2">
    <source>
        <dbReference type="Pfam" id="PF18902"/>
    </source>
</evidence>
<organism evidence="3 4">
    <name type="scientific">Metabacillus rhizolycopersici</name>
    <dbReference type="NCBI Taxonomy" id="2875709"/>
    <lineage>
        <taxon>Bacteria</taxon>
        <taxon>Bacillati</taxon>
        <taxon>Bacillota</taxon>
        <taxon>Bacilli</taxon>
        <taxon>Bacillales</taxon>
        <taxon>Bacillaceae</taxon>
        <taxon>Metabacillus</taxon>
    </lineage>
</organism>
<keyword evidence="1" id="KW-0472">Membrane</keyword>
<dbReference type="Proteomes" id="UP001165287">
    <property type="component" value="Unassembled WGS sequence"/>
</dbReference>
<dbReference type="EMBL" id="JAIQUM010000008">
    <property type="protein sequence ID" value="MBZ5749688.1"/>
    <property type="molecule type" value="Genomic_DNA"/>
</dbReference>
<gene>
    <name evidence="3" type="ORF">K9V48_05425</name>
</gene>
<dbReference type="RefSeq" id="WP_224137563.1">
    <property type="nucleotide sequence ID" value="NZ_JAIQUM010000008.1"/>
</dbReference>
<keyword evidence="1" id="KW-0812">Transmembrane</keyword>
<proteinExistence type="predicted"/>
<dbReference type="InterPro" id="IPR043717">
    <property type="entry name" value="DUF5658"/>
</dbReference>
<feature type="transmembrane region" description="Helical" evidence="1">
    <location>
        <begin position="7"/>
        <end position="25"/>
    </location>
</feature>
<sequence length="117" mass="13709">MKISFFGYYLVFINIIDGILSYIGLKLDLIEEVNMIMNWLYDQNPIYFLMIKMLLSLLLYLLVIFRKIPANSWIYMLLVFGAVVYTIILFFHGVWLYVAYASTGEGDYCIENNAYAV</sequence>
<evidence type="ECO:0000313" key="4">
    <source>
        <dbReference type="Proteomes" id="UP001165287"/>
    </source>
</evidence>
<accession>A0ABS7UNV7</accession>
<dbReference type="Pfam" id="PF18902">
    <property type="entry name" value="DUF5658"/>
    <property type="match status" value="1"/>
</dbReference>
<evidence type="ECO:0000256" key="1">
    <source>
        <dbReference type="SAM" id="Phobius"/>
    </source>
</evidence>
<keyword evidence="1" id="KW-1133">Transmembrane helix</keyword>
<feature type="transmembrane region" description="Helical" evidence="1">
    <location>
        <begin position="77"/>
        <end position="98"/>
    </location>
</feature>
<protein>
    <submittedName>
        <fullName evidence="3">DUF5658 family protein</fullName>
    </submittedName>
</protein>
<name>A0ABS7UNV7_9BACI</name>
<reference evidence="3" key="1">
    <citation type="submission" date="2024-05" db="EMBL/GenBank/DDBJ databases">
        <title>Metabacillus sp. nov., isolated from the rhizosphere soil of tomato plants.</title>
        <authorList>
            <person name="Ma R."/>
        </authorList>
    </citation>
    <scope>NUCLEOTIDE SEQUENCE</scope>
    <source>
        <strain evidence="3">DBTR6</strain>
    </source>
</reference>
<evidence type="ECO:0000313" key="3">
    <source>
        <dbReference type="EMBL" id="MBZ5749688.1"/>
    </source>
</evidence>
<feature type="domain" description="DUF5658" evidence="2">
    <location>
        <begin position="9"/>
        <end position="97"/>
    </location>
</feature>
<comment type="caution">
    <text evidence="3">The sequence shown here is derived from an EMBL/GenBank/DDBJ whole genome shotgun (WGS) entry which is preliminary data.</text>
</comment>